<evidence type="ECO:0000256" key="9">
    <source>
        <dbReference type="PIRNR" id="PIRNR000361"/>
    </source>
</evidence>
<evidence type="ECO:0000256" key="5">
    <source>
        <dbReference type="ARBA" id="ARBA00022857"/>
    </source>
</evidence>
<keyword evidence="3" id="KW-0479">Metal-binding</keyword>
<evidence type="ECO:0000256" key="6">
    <source>
        <dbReference type="ARBA" id="ARBA00023002"/>
    </source>
</evidence>
<dbReference type="SUPFAM" id="SSF54862">
    <property type="entry name" value="4Fe-4S ferredoxins"/>
    <property type="match status" value="1"/>
</dbReference>
<dbReference type="InterPro" id="IPR017900">
    <property type="entry name" value="4Fe4S_Fe_S_CS"/>
</dbReference>
<keyword evidence="6 9" id="KW-0560">Oxidoreductase</keyword>
<keyword evidence="5 9" id="KW-0521">NADP</keyword>
<dbReference type="RefSeq" id="WP_390332940.1">
    <property type="nucleotide sequence ID" value="NZ_JBHRTP010000085.1"/>
</dbReference>
<evidence type="ECO:0000259" key="10">
    <source>
        <dbReference type="PROSITE" id="PS51379"/>
    </source>
</evidence>
<dbReference type="PROSITE" id="PS00198">
    <property type="entry name" value="4FE4S_FER_1"/>
    <property type="match status" value="2"/>
</dbReference>
<dbReference type="Gene3D" id="3.40.50.80">
    <property type="entry name" value="Nucleotide-binding domain of ferredoxin-NADP reductase (FNR) module"/>
    <property type="match status" value="1"/>
</dbReference>
<keyword evidence="8" id="KW-0411">Iron-sulfur</keyword>
<feature type="domain" description="4Fe-4S ferredoxin-type" evidence="10">
    <location>
        <begin position="11"/>
        <end position="40"/>
    </location>
</feature>
<evidence type="ECO:0000256" key="1">
    <source>
        <dbReference type="ARBA" id="ARBA00001974"/>
    </source>
</evidence>
<comment type="catalytic activity">
    <reaction evidence="9">
        <text>benzoyl-CoA + NADPH + O2 + H(+) = 2,3-epoxy-2,3-dihydrobenzoyl-CoA + NADP(+) + H2O</text>
        <dbReference type="Rhea" id="RHEA:48312"/>
        <dbReference type="ChEBI" id="CHEBI:15377"/>
        <dbReference type="ChEBI" id="CHEBI:15378"/>
        <dbReference type="ChEBI" id="CHEBI:15379"/>
        <dbReference type="ChEBI" id="CHEBI:57369"/>
        <dbReference type="ChEBI" id="CHEBI:57783"/>
        <dbReference type="ChEBI" id="CHEBI:58349"/>
        <dbReference type="ChEBI" id="CHEBI:88118"/>
        <dbReference type="EC" id="1.14.13.208"/>
    </reaction>
</comment>
<feature type="domain" description="4Fe-4S ferredoxin-type" evidence="10">
    <location>
        <begin position="42"/>
        <end position="69"/>
    </location>
</feature>
<keyword evidence="13" id="KW-1185">Reference proteome</keyword>
<dbReference type="PIRSF" id="PIRSF000361">
    <property type="entry name" value="Frd-NADP+_RD"/>
    <property type="match status" value="1"/>
</dbReference>
<dbReference type="PRINTS" id="PR00371">
    <property type="entry name" value="FPNCR"/>
</dbReference>
<dbReference type="SUPFAM" id="SSF63380">
    <property type="entry name" value="Riboflavin synthase domain-like"/>
    <property type="match status" value="1"/>
</dbReference>
<dbReference type="Gene3D" id="3.30.70.20">
    <property type="match status" value="1"/>
</dbReference>
<dbReference type="Pfam" id="PF00037">
    <property type="entry name" value="Fer4"/>
    <property type="match status" value="1"/>
</dbReference>
<dbReference type="NCBIfam" id="TIGR03224">
    <property type="entry name" value="benzo_boxA"/>
    <property type="match status" value="1"/>
</dbReference>
<dbReference type="InterPro" id="IPR001709">
    <property type="entry name" value="Flavoprot_Pyr_Nucl_cyt_Rdtase"/>
</dbReference>
<evidence type="ECO:0000256" key="4">
    <source>
        <dbReference type="ARBA" id="ARBA00022827"/>
    </source>
</evidence>
<evidence type="ECO:0000259" key="11">
    <source>
        <dbReference type="PROSITE" id="PS51384"/>
    </source>
</evidence>
<keyword evidence="4 9" id="KW-0274">FAD</keyword>
<name>A0ABV7FAS3_9BURK</name>
<evidence type="ECO:0000256" key="8">
    <source>
        <dbReference type="ARBA" id="ARBA00023014"/>
    </source>
</evidence>
<comment type="cofactor">
    <cofactor evidence="1">
        <name>FAD</name>
        <dbReference type="ChEBI" id="CHEBI:57692"/>
    </cofactor>
</comment>
<dbReference type="PROSITE" id="PS51379">
    <property type="entry name" value="4FE4S_FER_2"/>
    <property type="match status" value="2"/>
</dbReference>
<dbReference type="InterPro" id="IPR017896">
    <property type="entry name" value="4Fe4S_Fe-S-bd"/>
</dbReference>
<dbReference type="InterPro" id="IPR017938">
    <property type="entry name" value="Riboflavin_synthase-like_b-brl"/>
</dbReference>
<feature type="domain" description="FAD-binding FR-type" evidence="11">
    <location>
        <begin position="143"/>
        <end position="265"/>
    </location>
</feature>
<dbReference type="PIRSF" id="PIRSF501177">
    <property type="entry name" value="BoxA"/>
    <property type="match status" value="1"/>
</dbReference>
<protein>
    <recommendedName>
        <fullName evidence="9">Benzoyl-CoA oxygenase component A</fullName>
        <ecNumber evidence="9">1.14.13.208</ecNumber>
    </recommendedName>
</protein>
<dbReference type="EMBL" id="JBHRTP010000085">
    <property type="protein sequence ID" value="MFC3110700.1"/>
    <property type="molecule type" value="Genomic_DNA"/>
</dbReference>
<dbReference type="Pfam" id="PF00175">
    <property type="entry name" value="NAD_binding_1"/>
    <property type="match status" value="1"/>
</dbReference>
<evidence type="ECO:0000313" key="13">
    <source>
        <dbReference type="Proteomes" id="UP001595530"/>
    </source>
</evidence>
<sequence length="415" mass="45477">MNATTPIVLIRQHLIDPEVCIRCNTCEETCPVDAITHDSRNYVVNVDICNGCLQCISPCPTGSIDHWRTVPKDAAYSLAEQFGWDELPLQQQVPDNALVTSADDDTAEGVSNEGMQINAATSPSSTMAPWSAAHPYLNLYTLKKPVTATVAGNYRLTAADTQSDIHHIVLDFGTQFFPILEGQSIGIIPPGADASGKPHYLRMYSVASPREGERDGYNNLALTVKRVTEDHEGQPVRGVGSNYLCDLQKGDSVQVTGPFGTNYLVPNHPGSNLLMICTGTGSAPMRAMTEHRRRLAAKGQAMNGKLMLFFGARKPEELPYFGPLLKLPPAFINMHLAFSRVESQPRAYVQDKIRDAGRTVTDLLSGDTYIYICGLKGMETGVMEALRDNCSAVGMDWPSLHGKMVREGRFHVETY</sequence>
<evidence type="ECO:0000256" key="3">
    <source>
        <dbReference type="ARBA" id="ARBA00022723"/>
    </source>
</evidence>
<evidence type="ECO:0000256" key="2">
    <source>
        <dbReference type="ARBA" id="ARBA00022630"/>
    </source>
</evidence>
<reference evidence="13" key="1">
    <citation type="journal article" date="2019" name="Int. J. Syst. Evol. Microbiol.">
        <title>The Global Catalogue of Microorganisms (GCM) 10K type strain sequencing project: providing services to taxonomists for standard genome sequencing and annotation.</title>
        <authorList>
            <consortium name="The Broad Institute Genomics Platform"/>
            <consortium name="The Broad Institute Genome Sequencing Center for Infectious Disease"/>
            <person name="Wu L."/>
            <person name="Ma J."/>
        </authorList>
    </citation>
    <scope>NUCLEOTIDE SEQUENCE [LARGE SCALE GENOMIC DNA]</scope>
    <source>
        <strain evidence="13">KCTC 42986</strain>
    </source>
</reference>
<evidence type="ECO:0000256" key="7">
    <source>
        <dbReference type="ARBA" id="ARBA00023004"/>
    </source>
</evidence>
<dbReference type="PROSITE" id="PS51384">
    <property type="entry name" value="FAD_FR"/>
    <property type="match status" value="1"/>
</dbReference>
<keyword evidence="2 9" id="KW-0285">Flavoprotein</keyword>
<dbReference type="InterPro" id="IPR017634">
    <property type="entry name" value="Benzoyl_CoA_Oase_BoxA"/>
</dbReference>
<comment type="subunit">
    <text evidence="9">Homodimer.</text>
</comment>
<dbReference type="InterPro" id="IPR039261">
    <property type="entry name" value="FNR_nucleotide-bd"/>
</dbReference>
<dbReference type="EC" id="1.14.13.208" evidence="9"/>
<dbReference type="GO" id="GO:0016491">
    <property type="term" value="F:oxidoreductase activity"/>
    <property type="evidence" value="ECO:0007669"/>
    <property type="project" value="UniProtKB-KW"/>
</dbReference>
<organism evidence="12 13">
    <name type="scientific">Undibacterium arcticum</name>
    <dbReference type="NCBI Taxonomy" id="1762892"/>
    <lineage>
        <taxon>Bacteria</taxon>
        <taxon>Pseudomonadati</taxon>
        <taxon>Pseudomonadota</taxon>
        <taxon>Betaproteobacteria</taxon>
        <taxon>Burkholderiales</taxon>
        <taxon>Oxalobacteraceae</taxon>
        <taxon>Undibacterium</taxon>
    </lineage>
</organism>
<dbReference type="SUPFAM" id="SSF52343">
    <property type="entry name" value="Ferredoxin reductase-like, C-terminal NADP-linked domain"/>
    <property type="match status" value="1"/>
</dbReference>
<proteinExistence type="predicted"/>
<dbReference type="InterPro" id="IPR001433">
    <property type="entry name" value="OxRdtase_FAD/NAD-bd"/>
</dbReference>
<dbReference type="Gene3D" id="2.40.30.10">
    <property type="entry name" value="Translation factors"/>
    <property type="match status" value="1"/>
</dbReference>
<keyword evidence="7" id="KW-0408">Iron</keyword>
<accession>A0ABV7FAS3</accession>
<dbReference type="PANTHER" id="PTHR43314">
    <property type="match status" value="1"/>
</dbReference>
<comment type="caution">
    <text evidence="12">The sequence shown here is derived from an EMBL/GenBank/DDBJ whole genome shotgun (WGS) entry which is preliminary data.</text>
</comment>
<evidence type="ECO:0000313" key="12">
    <source>
        <dbReference type="EMBL" id="MFC3110700.1"/>
    </source>
</evidence>
<dbReference type="InterPro" id="IPR017927">
    <property type="entry name" value="FAD-bd_FR_type"/>
</dbReference>
<dbReference type="InterPro" id="IPR015701">
    <property type="entry name" value="FNR"/>
</dbReference>
<gene>
    <name evidence="12" type="primary">boxA</name>
    <name evidence="12" type="ORF">ACFOFO_22555</name>
</gene>
<dbReference type="Proteomes" id="UP001595530">
    <property type="component" value="Unassembled WGS sequence"/>
</dbReference>